<dbReference type="EMBL" id="JAEUXJ010000015">
    <property type="protein sequence ID" value="MBL6458456.1"/>
    <property type="molecule type" value="Genomic_DNA"/>
</dbReference>
<dbReference type="PRINTS" id="PR00344">
    <property type="entry name" value="BCTRLSENSOR"/>
</dbReference>
<dbReference type="PROSITE" id="PS50112">
    <property type="entry name" value="PAS"/>
    <property type="match status" value="1"/>
</dbReference>
<dbReference type="SMART" id="SM00086">
    <property type="entry name" value="PAC"/>
    <property type="match status" value="1"/>
</dbReference>
<dbReference type="Pfam" id="PF00512">
    <property type="entry name" value="HisKA"/>
    <property type="match status" value="1"/>
</dbReference>
<dbReference type="SMART" id="SM00448">
    <property type="entry name" value="REC"/>
    <property type="match status" value="1"/>
</dbReference>
<dbReference type="Gene3D" id="3.40.50.2300">
    <property type="match status" value="1"/>
</dbReference>
<feature type="modified residue" description="4-aspartylphosphate" evidence="4">
    <location>
        <position position="584"/>
    </location>
</feature>
<dbReference type="SUPFAM" id="SSF55785">
    <property type="entry name" value="PYP-like sensor domain (PAS domain)"/>
    <property type="match status" value="1"/>
</dbReference>
<dbReference type="Proteomes" id="UP000606490">
    <property type="component" value="Unassembled WGS sequence"/>
</dbReference>
<dbReference type="Gene3D" id="3.30.450.20">
    <property type="entry name" value="PAS domain"/>
    <property type="match status" value="1"/>
</dbReference>
<protein>
    <recommendedName>
        <fullName evidence="2">histidine kinase</fullName>
        <ecNumber evidence="2">2.7.13.3</ecNumber>
    </recommendedName>
</protein>
<dbReference type="NCBIfam" id="TIGR00229">
    <property type="entry name" value="sensory_box"/>
    <property type="match status" value="1"/>
</dbReference>
<dbReference type="InterPro" id="IPR036097">
    <property type="entry name" value="HisK_dim/P_sf"/>
</dbReference>
<evidence type="ECO:0000313" key="11">
    <source>
        <dbReference type="Proteomes" id="UP000606490"/>
    </source>
</evidence>
<evidence type="ECO:0000259" key="7">
    <source>
        <dbReference type="PROSITE" id="PS50110"/>
    </source>
</evidence>
<dbReference type="PANTHER" id="PTHR43065">
    <property type="entry name" value="SENSOR HISTIDINE KINASE"/>
    <property type="match status" value="1"/>
</dbReference>
<dbReference type="InterPro" id="IPR000014">
    <property type="entry name" value="PAS"/>
</dbReference>
<evidence type="ECO:0000256" key="1">
    <source>
        <dbReference type="ARBA" id="ARBA00000085"/>
    </source>
</evidence>
<evidence type="ECO:0000256" key="3">
    <source>
        <dbReference type="ARBA" id="ARBA00022553"/>
    </source>
</evidence>
<dbReference type="InterPro" id="IPR001610">
    <property type="entry name" value="PAC"/>
</dbReference>
<comment type="catalytic activity">
    <reaction evidence="1">
        <text>ATP + protein L-histidine = ADP + protein N-phospho-L-histidine.</text>
        <dbReference type="EC" id="2.7.13.3"/>
    </reaction>
</comment>
<feature type="domain" description="PAS" evidence="8">
    <location>
        <begin position="127"/>
        <end position="199"/>
    </location>
</feature>
<dbReference type="InterPro" id="IPR000700">
    <property type="entry name" value="PAS-assoc_C"/>
</dbReference>
<accession>A0ABS1V9U9</accession>
<dbReference type="PROSITE" id="PS50110">
    <property type="entry name" value="RESPONSE_REGULATORY"/>
    <property type="match status" value="1"/>
</dbReference>
<dbReference type="PANTHER" id="PTHR43065:SF49">
    <property type="entry name" value="HISTIDINE KINASE"/>
    <property type="match status" value="1"/>
</dbReference>
<dbReference type="InterPro" id="IPR001789">
    <property type="entry name" value="Sig_transdc_resp-reg_receiver"/>
</dbReference>
<dbReference type="InterPro" id="IPR003661">
    <property type="entry name" value="HisK_dim/P_dom"/>
</dbReference>
<dbReference type="SUPFAM" id="SSF47384">
    <property type="entry name" value="Homodimeric domain of signal transducing histidine kinase"/>
    <property type="match status" value="1"/>
</dbReference>
<dbReference type="PROSITE" id="PS50109">
    <property type="entry name" value="HIS_KIN"/>
    <property type="match status" value="1"/>
</dbReference>
<evidence type="ECO:0000259" key="6">
    <source>
        <dbReference type="PROSITE" id="PS50109"/>
    </source>
</evidence>
<dbReference type="CDD" id="cd00130">
    <property type="entry name" value="PAS"/>
    <property type="match status" value="1"/>
</dbReference>
<evidence type="ECO:0000256" key="2">
    <source>
        <dbReference type="ARBA" id="ARBA00012438"/>
    </source>
</evidence>
<proteinExistence type="predicted"/>
<name>A0ABS1V9U9_9PROT</name>
<dbReference type="InterPro" id="IPR003594">
    <property type="entry name" value="HATPase_dom"/>
</dbReference>
<keyword evidence="3 4" id="KW-0597">Phosphoprotein</keyword>
<evidence type="ECO:0000259" key="9">
    <source>
        <dbReference type="PROSITE" id="PS50113"/>
    </source>
</evidence>
<dbReference type="SMART" id="SM00387">
    <property type="entry name" value="HATPase_c"/>
    <property type="match status" value="1"/>
</dbReference>
<dbReference type="Pfam" id="PF00072">
    <property type="entry name" value="Response_reg"/>
    <property type="match status" value="1"/>
</dbReference>
<dbReference type="SUPFAM" id="SSF55874">
    <property type="entry name" value="ATPase domain of HSP90 chaperone/DNA topoisomerase II/histidine kinase"/>
    <property type="match status" value="1"/>
</dbReference>
<feature type="domain" description="Response regulatory" evidence="7">
    <location>
        <begin position="534"/>
        <end position="647"/>
    </location>
</feature>
<comment type="caution">
    <text evidence="10">The sequence shown here is derived from an EMBL/GenBank/DDBJ whole genome shotgun (WGS) entry which is preliminary data.</text>
</comment>
<dbReference type="Pfam" id="PF02518">
    <property type="entry name" value="HATPase_c"/>
    <property type="match status" value="1"/>
</dbReference>
<evidence type="ECO:0000256" key="4">
    <source>
        <dbReference type="PROSITE-ProRule" id="PRU00169"/>
    </source>
</evidence>
<gene>
    <name evidence="10" type="ORF">JMJ55_24265</name>
</gene>
<dbReference type="Gene3D" id="2.10.70.100">
    <property type="match status" value="1"/>
</dbReference>
<sequence>MPADFDDHERMRQEGETEQLRVAWEDAQAEIAILTEERDRALASLAACNAALREAEARLARPAAAAPLPPDDPQAEELRVAMEELQVFAEELEQANTSLARANAELEGRVAARTEALNHKNAELRDSEERLRLAQRYAEAGTWDWDIRSDRITWSEEYYTLYGLDPRQVTPSYEAWVESVHPQDRDMAKEALQTCLRDRRPDFAVEYRILHPRRGERWLAGRGRLFYDLSSRPVRMIGLNLDITDRKRAELALAEANNRLQAEVEAEVRAREIAQARLFQTMKLEALGQLTGGVAHDFNNLLAVITSGATLLQRTDDMPRRQRLTEAMVQAAQRGATLTRRLLTFARRQSLRPEPLDLCAWLEEARELLARTLRGDITIEIALEERLWPVLADPGELELALLNLAVNARDAMPKGGTLRLTAANTELDSITDPDGLGGCFLRLAVQDTGHGMPPEVLARVFEPFYSTKPASHGTGLGLPQVYGFARQSGGTARIDSQPGRGTTVTLLLPRAAEAPGAAAAPRPQAPARAMAPLRLLLAEDDDDVAVLTTEMLRHLGHDVLRAGSAAAALRMLEGEVAVDLLLTDVVMPGGQDGLDLARQVGALRPGLPILLYSGFGGAPARVAAAGLPLLRKPFTLEQLRQALETATRRSAPRPMQRDPA</sequence>
<keyword evidence="11" id="KW-1185">Reference proteome</keyword>
<dbReference type="EC" id="2.7.13.3" evidence="2"/>
<dbReference type="Gene3D" id="1.10.287.130">
    <property type="match status" value="1"/>
</dbReference>
<feature type="coiled-coil region" evidence="5">
    <location>
        <begin position="246"/>
        <end position="277"/>
    </location>
</feature>
<dbReference type="Gene3D" id="3.30.565.10">
    <property type="entry name" value="Histidine kinase-like ATPase, C-terminal domain"/>
    <property type="match status" value="1"/>
</dbReference>
<dbReference type="InterPro" id="IPR005467">
    <property type="entry name" value="His_kinase_dom"/>
</dbReference>
<dbReference type="InterPro" id="IPR036890">
    <property type="entry name" value="HATPase_C_sf"/>
</dbReference>
<dbReference type="InterPro" id="IPR011006">
    <property type="entry name" value="CheY-like_superfamily"/>
</dbReference>
<dbReference type="RefSeq" id="WP_202828198.1">
    <property type="nucleotide sequence ID" value="NZ_JAEUXJ010000015.1"/>
</dbReference>
<evidence type="ECO:0000313" key="10">
    <source>
        <dbReference type="EMBL" id="MBL6458456.1"/>
    </source>
</evidence>
<dbReference type="SUPFAM" id="SSF52172">
    <property type="entry name" value="CheY-like"/>
    <property type="match status" value="1"/>
</dbReference>
<reference evidence="10 11" key="1">
    <citation type="submission" date="2021-01" db="EMBL/GenBank/DDBJ databases">
        <title>Belnapia mucosa sp. nov. and Belnapia arida sp. nov., isolated from the Tabernas Desert (Almeria, Spain).</title>
        <authorList>
            <person name="Molina-Menor E."/>
            <person name="Vidal-Verdu A."/>
            <person name="Calonge A."/>
            <person name="Satari L."/>
            <person name="Pereto Magraner J."/>
            <person name="Porcar Miralles M."/>
        </authorList>
    </citation>
    <scope>NUCLEOTIDE SEQUENCE [LARGE SCALE GENOMIC DNA]</scope>
    <source>
        <strain evidence="10 11">T6</strain>
    </source>
</reference>
<feature type="coiled-coil region" evidence="5">
    <location>
        <begin position="38"/>
        <end position="109"/>
    </location>
</feature>
<dbReference type="InterPro" id="IPR013655">
    <property type="entry name" value="PAS_fold_3"/>
</dbReference>
<dbReference type="PROSITE" id="PS50113">
    <property type="entry name" value="PAC"/>
    <property type="match status" value="1"/>
</dbReference>
<keyword evidence="5" id="KW-0175">Coiled coil</keyword>
<evidence type="ECO:0000259" key="8">
    <source>
        <dbReference type="PROSITE" id="PS50112"/>
    </source>
</evidence>
<dbReference type="InterPro" id="IPR035965">
    <property type="entry name" value="PAS-like_dom_sf"/>
</dbReference>
<dbReference type="InterPro" id="IPR004358">
    <property type="entry name" value="Sig_transdc_His_kin-like_C"/>
</dbReference>
<feature type="domain" description="Histidine kinase" evidence="6">
    <location>
        <begin position="293"/>
        <end position="512"/>
    </location>
</feature>
<feature type="domain" description="PAC" evidence="9">
    <location>
        <begin position="203"/>
        <end position="255"/>
    </location>
</feature>
<dbReference type="SMART" id="SM00388">
    <property type="entry name" value="HisKA"/>
    <property type="match status" value="1"/>
</dbReference>
<organism evidence="10 11">
    <name type="scientific">Belnapia mucosa</name>
    <dbReference type="NCBI Taxonomy" id="2804532"/>
    <lineage>
        <taxon>Bacteria</taxon>
        <taxon>Pseudomonadati</taxon>
        <taxon>Pseudomonadota</taxon>
        <taxon>Alphaproteobacteria</taxon>
        <taxon>Acetobacterales</taxon>
        <taxon>Roseomonadaceae</taxon>
        <taxon>Belnapia</taxon>
    </lineage>
</organism>
<dbReference type="Pfam" id="PF08447">
    <property type="entry name" value="PAS_3"/>
    <property type="match status" value="1"/>
</dbReference>
<evidence type="ECO:0000256" key="5">
    <source>
        <dbReference type="SAM" id="Coils"/>
    </source>
</evidence>